<organism evidence="4 5">
    <name type="scientific">Roseburia amylophila</name>
    <dbReference type="NCBI Taxonomy" id="2981794"/>
    <lineage>
        <taxon>Bacteria</taxon>
        <taxon>Bacillati</taxon>
        <taxon>Bacillota</taxon>
        <taxon>Clostridia</taxon>
        <taxon>Lachnospirales</taxon>
        <taxon>Lachnospiraceae</taxon>
        <taxon>Roseburia</taxon>
    </lineage>
</organism>
<dbReference type="InterPro" id="IPR001173">
    <property type="entry name" value="Glyco_trans_2-like"/>
</dbReference>
<dbReference type="PANTHER" id="PTHR22916">
    <property type="entry name" value="GLYCOSYLTRANSFERASE"/>
    <property type="match status" value="1"/>
</dbReference>
<keyword evidence="2" id="KW-0808">Transferase</keyword>
<dbReference type="RefSeq" id="WP_227709609.1">
    <property type="nucleotide sequence ID" value="NZ_JAJEQW010000002.1"/>
</dbReference>
<feature type="domain" description="Glycosyltransferase 2-like" evidence="3">
    <location>
        <begin position="6"/>
        <end position="127"/>
    </location>
</feature>
<gene>
    <name evidence="4" type="ORF">LKD47_02755</name>
</gene>
<accession>A0AAW4WF32</accession>
<evidence type="ECO:0000313" key="5">
    <source>
        <dbReference type="Proteomes" id="UP001198893"/>
    </source>
</evidence>
<dbReference type="PANTHER" id="PTHR22916:SF51">
    <property type="entry name" value="GLYCOSYLTRANSFERASE EPSH-RELATED"/>
    <property type="match status" value="1"/>
</dbReference>
<dbReference type="GO" id="GO:0016757">
    <property type="term" value="F:glycosyltransferase activity"/>
    <property type="evidence" value="ECO:0007669"/>
    <property type="project" value="UniProtKB-KW"/>
</dbReference>
<dbReference type="AlphaFoldDB" id="A0AAW4WF32"/>
<protein>
    <submittedName>
        <fullName evidence="4">Glycosyltransferase family 2 protein</fullName>
    </submittedName>
</protein>
<proteinExistence type="predicted"/>
<comment type="caution">
    <text evidence="4">The sequence shown here is derived from an EMBL/GenBank/DDBJ whole genome shotgun (WGS) entry which is preliminary data.</text>
</comment>
<dbReference type="Gene3D" id="3.90.550.10">
    <property type="entry name" value="Spore Coat Polysaccharide Biosynthesis Protein SpsA, Chain A"/>
    <property type="match status" value="1"/>
</dbReference>
<dbReference type="InterPro" id="IPR029044">
    <property type="entry name" value="Nucleotide-diphossugar_trans"/>
</dbReference>
<evidence type="ECO:0000259" key="3">
    <source>
        <dbReference type="Pfam" id="PF00535"/>
    </source>
</evidence>
<dbReference type="CDD" id="cd00761">
    <property type="entry name" value="Glyco_tranf_GTA_type"/>
    <property type="match status" value="1"/>
</dbReference>
<keyword evidence="1" id="KW-0328">Glycosyltransferase</keyword>
<name>A0AAW4WF32_9FIRM</name>
<evidence type="ECO:0000313" key="4">
    <source>
        <dbReference type="EMBL" id="MCC2241226.1"/>
    </source>
</evidence>
<dbReference type="Gene3D" id="3.40.50.720">
    <property type="entry name" value="NAD(P)-binding Rossmann-like Domain"/>
    <property type="match status" value="1"/>
</dbReference>
<dbReference type="SUPFAM" id="SSF53448">
    <property type="entry name" value="Nucleotide-diphospho-sugar transferases"/>
    <property type="match status" value="1"/>
</dbReference>
<dbReference type="Proteomes" id="UP001198893">
    <property type="component" value="Unassembled WGS sequence"/>
</dbReference>
<reference evidence="4" key="1">
    <citation type="submission" date="2021-10" db="EMBL/GenBank/DDBJ databases">
        <title>Anaerobic single-cell dispensing facilitates the cultivation of human gut bacteria.</title>
        <authorList>
            <person name="Afrizal A."/>
        </authorList>
    </citation>
    <scope>NUCLEOTIDE SEQUENCE</scope>
    <source>
        <strain evidence="4">CLA-AA-H204</strain>
    </source>
</reference>
<evidence type="ECO:0000256" key="2">
    <source>
        <dbReference type="ARBA" id="ARBA00022679"/>
    </source>
</evidence>
<dbReference type="Pfam" id="PF00535">
    <property type="entry name" value="Glycos_transf_2"/>
    <property type="match status" value="1"/>
</dbReference>
<sequence length="398" mass="46528">MNKELSIIVPMYNAERTIEKCLQSILGQTYSNFELLLVNDGSEDKTLQICEAYAKKDKRIRILSQENKGLIKARKLGVNAATSAVVGFVDSDDWIEEDMYAELMKIYKETGCKLVSSGIYRDYPKDDYTIEVCDHFEEGLYQNLSAEIYPTMLWDSKWSDFGLYCTLVNKLFQRETLREIYDEIDTRVFYGEDCLTLYSYMMRIQSIYILKKSFYHYIIWQGSMCRSADEKLLCNTYYLFQGLQKEFQKVNEQETKYALLKQLRRYILEVESHTLGMLYGIDMAAMGEWKYDFPEVLNKKVVLYGAGGGSKALYRYLKDRCNIVAWLDKAPEGKDMRCLHEILPADKIPELDFDYLVISVLSKELAQSIKKELMELYHVQADKILWQQAEHTSIFENA</sequence>
<evidence type="ECO:0000256" key="1">
    <source>
        <dbReference type="ARBA" id="ARBA00022676"/>
    </source>
</evidence>
<dbReference type="EMBL" id="JAJEQW010000002">
    <property type="protein sequence ID" value="MCC2241226.1"/>
    <property type="molecule type" value="Genomic_DNA"/>
</dbReference>